<evidence type="ECO:0000256" key="1">
    <source>
        <dbReference type="SAM" id="SignalP"/>
    </source>
</evidence>
<evidence type="ECO:0008006" key="4">
    <source>
        <dbReference type="Google" id="ProtNLM"/>
    </source>
</evidence>
<name>A0A7G5XKM0_9BACT</name>
<sequence>MLKPLILFLTICSSWFSVNAQETKTDSTSINVDSLEREIDAFLDLYDSLKAPRSYLLLSLGVGNTQFSVRNVALNAQQSVANLSITPTIGYYHKSGFGITYNNYLLVEKGKTELLQHAVTGSYDYLKGEHASFGISYTRFFGKKEFVNASSPYDNDVLAYVQFGKNKLQGGAMLGFSGGRYRETLQYLDSQQIRMPLTNQLVTQYYYVSDTSDVLIRDLSFIPYVRYNLVLDGIGKKDYFNLQPTLMVIGSRSNVTIDSKGSIRQRRLLDRSRNYSETYSQKSAFQFQSVGLQLDATWYIGKFFLNPQVYFDYYLLSGENKWSALYSVQTGFMF</sequence>
<keyword evidence="3" id="KW-1185">Reference proteome</keyword>
<feature type="signal peptide" evidence="1">
    <location>
        <begin position="1"/>
        <end position="20"/>
    </location>
</feature>
<proteinExistence type="predicted"/>
<protein>
    <recommendedName>
        <fullName evidence="4">PorT family protein</fullName>
    </recommendedName>
</protein>
<keyword evidence="1" id="KW-0732">Signal</keyword>
<organism evidence="2 3">
    <name type="scientific">Lacibacter sediminis</name>
    <dbReference type="NCBI Taxonomy" id="2760713"/>
    <lineage>
        <taxon>Bacteria</taxon>
        <taxon>Pseudomonadati</taxon>
        <taxon>Bacteroidota</taxon>
        <taxon>Chitinophagia</taxon>
        <taxon>Chitinophagales</taxon>
        <taxon>Chitinophagaceae</taxon>
        <taxon>Lacibacter</taxon>
    </lineage>
</organism>
<evidence type="ECO:0000313" key="3">
    <source>
        <dbReference type="Proteomes" id="UP000515344"/>
    </source>
</evidence>
<dbReference type="Proteomes" id="UP000515344">
    <property type="component" value="Chromosome"/>
</dbReference>
<dbReference type="EMBL" id="CP060007">
    <property type="protein sequence ID" value="QNA46023.1"/>
    <property type="molecule type" value="Genomic_DNA"/>
</dbReference>
<gene>
    <name evidence="2" type="ORF">H4075_07520</name>
</gene>
<reference evidence="3" key="1">
    <citation type="submission" date="2020-08" db="EMBL/GenBank/DDBJ databases">
        <title>Lacibacter sp. S13-6-6 genome sequencing.</title>
        <authorList>
            <person name="Jin L."/>
        </authorList>
    </citation>
    <scope>NUCLEOTIDE SEQUENCE [LARGE SCALE GENOMIC DNA]</scope>
    <source>
        <strain evidence="3">S13-6-6</strain>
    </source>
</reference>
<dbReference type="RefSeq" id="WP_182805585.1">
    <property type="nucleotide sequence ID" value="NZ_CP060007.1"/>
</dbReference>
<feature type="chain" id="PRO_5028925466" description="PorT family protein" evidence="1">
    <location>
        <begin position="21"/>
        <end position="334"/>
    </location>
</feature>
<dbReference type="KEGG" id="lacs:H4075_07520"/>
<accession>A0A7G5XKM0</accession>
<dbReference type="AlphaFoldDB" id="A0A7G5XKM0"/>
<evidence type="ECO:0000313" key="2">
    <source>
        <dbReference type="EMBL" id="QNA46023.1"/>
    </source>
</evidence>